<organism evidence="4 5">
    <name type="scientific">Candidatus Tanganyikabacteria bacterium</name>
    <dbReference type="NCBI Taxonomy" id="2961651"/>
    <lineage>
        <taxon>Bacteria</taxon>
        <taxon>Bacillati</taxon>
        <taxon>Candidatus Sericytochromatia</taxon>
        <taxon>Candidatus Tanganyikabacteria</taxon>
    </lineage>
</organism>
<dbReference type="Pfam" id="PF13091">
    <property type="entry name" value="PLDc_2"/>
    <property type="match status" value="2"/>
</dbReference>
<reference evidence="4 5" key="1">
    <citation type="submission" date="2019-03" db="EMBL/GenBank/DDBJ databases">
        <title>Lake Tanganyika Metagenome-Assembled Genomes (MAGs).</title>
        <authorList>
            <person name="Tran P."/>
        </authorList>
    </citation>
    <scope>NUCLEOTIDE SEQUENCE [LARGE SCALE GENOMIC DNA]</scope>
    <source>
        <strain evidence="4">K_DeepCast_65m_m2_236</strain>
    </source>
</reference>
<dbReference type="PROSITE" id="PS51257">
    <property type="entry name" value="PROKAR_LIPOPROTEIN"/>
    <property type="match status" value="1"/>
</dbReference>
<dbReference type="InterPro" id="IPR001736">
    <property type="entry name" value="PLipase_D/transphosphatidylase"/>
</dbReference>
<dbReference type="SUPFAM" id="SSF56024">
    <property type="entry name" value="Phospholipase D/nuclease"/>
    <property type="match status" value="2"/>
</dbReference>
<feature type="compositionally biased region" description="Pro residues" evidence="1">
    <location>
        <begin position="242"/>
        <end position="258"/>
    </location>
</feature>
<dbReference type="SMART" id="SM00155">
    <property type="entry name" value="PLDc"/>
    <property type="match status" value="2"/>
</dbReference>
<feature type="signal peptide" evidence="2">
    <location>
        <begin position="1"/>
        <end position="24"/>
    </location>
</feature>
<feature type="chain" id="PRO_5037220880" evidence="2">
    <location>
        <begin position="25"/>
        <end position="445"/>
    </location>
</feature>
<dbReference type="PROSITE" id="PS50035">
    <property type="entry name" value="PLD"/>
    <property type="match status" value="2"/>
</dbReference>
<evidence type="ECO:0000259" key="3">
    <source>
        <dbReference type="PROSITE" id="PS50035"/>
    </source>
</evidence>
<name>A0A937X7U9_9BACT</name>
<proteinExistence type="predicted"/>
<keyword evidence="2" id="KW-0732">Signal</keyword>
<comment type="caution">
    <text evidence="4">The sequence shown here is derived from an EMBL/GenBank/DDBJ whole genome shotgun (WGS) entry which is preliminary data.</text>
</comment>
<protein>
    <submittedName>
        <fullName evidence="4">Phosphatidylserine/phosphatidylglycerophosphate/ cardiolipin synthase family protein</fullName>
    </submittedName>
</protein>
<evidence type="ECO:0000256" key="1">
    <source>
        <dbReference type="SAM" id="MobiDB-lite"/>
    </source>
</evidence>
<evidence type="ECO:0000313" key="4">
    <source>
        <dbReference type="EMBL" id="MBM3275206.1"/>
    </source>
</evidence>
<dbReference type="Proteomes" id="UP000703893">
    <property type="component" value="Unassembled WGS sequence"/>
</dbReference>
<accession>A0A937X7U9</accession>
<feature type="region of interest" description="Disordered" evidence="1">
    <location>
        <begin position="25"/>
        <end position="48"/>
    </location>
</feature>
<feature type="region of interest" description="Disordered" evidence="1">
    <location>
        <begin position="234"/>
        <end position="258"/>
    </location>
</feature>
<dbReference type="GO" id="GO:0032049">
    <property type="term" value="P:cardiolipin biosynthetic process"/>
    <property type="evidence" value="ECO:0007669"/>
    <property type="project" value="UniProtKB-ARBA"/>
</dbReference>
<dbReference type="PANTHER" id="PTHR21248:SF22">
    <property type="entry name" value="PHOSPHOLIPASE D"/>
    <property type="match status" value="1"/>
</dbReference>
<dbReference type="EMBL" id="VGJX01000485">
    <property type="protein sequence ID" value="MBM3275206.1"/>
    <property type="molecule type" value="Genomic_DNA"/>
</dbReference>
<dbReference type="AlphaFoldDB" id="A0A937X7U9"/>
<sequence>MKPGLVKRWCVTACVAALSLGCGAPPQGLPRAGERPGEPGGEQPPIQAPVQWQPAGEDFSDTLAPPRTTLNQTRLLVDGPEIFPAMEKMIEGARKQIEVDYFVFSGRQGLRLAHLLAAKAREGVHVDVVFDPGKGFTPMFTKSVDQVIAVMEAGGVHVTGFPVGRLPRRPAINKVVDHDKVVVVDRERAMVGGMNIADVFDRNHDVMLEVKGPIAADIGRMLASDRRASLPLKPAKGVKATPPEPITVPPDIAPPMPAQPVGTRIVSTGINRTGYKEILLERIRSSRKSIHVLMFQLVDDDVVKALTDAARRRVDVRIILDPGDHDELIPVIKKAPLGFPNLPYALQLLKGGVGVKWYRLDKDQVEMHAKVGVFDGQTMLLGSTNWIPSAFLFNNEASLLVDGGPAVSRMEQVFEADWARKSDPVVDKGVTQDVLSWIIARIPYL</sequence>
<dbReference type="Gene3D" id="3.30.870.10">
    <property type="entry name" value="Endonuclease Chain A"/>
    <property type="match status" value="2"/>
</dbReference>
<feature type="domain" description="PLD phosphodiesterase" evidence="3">
    <location>
        <begin position="173"/>
        <end position="200"/>
    </location>
</feature>
<evidence type="ECO:0000313" key="5">
    <source>
        <dbReference type="Proteomes" id="UP000703893"/>
    </source>
</evidence>
<evidence type="ECO:0000256" key="2">
    <source>
        <dbReference type="SAM" id="SignalP"/>
    </source>
</evidence>
<feature type="domain" description="PLD phosphodiesterase" evidence="3">
    <location>
        <begin position="363"/>
        <end position="390"/>
    </location>
</feature>
<dbReference type="PANTHER" id="PTHR21248">
    <property type="entry name" value="CARDIOLIPIN SYNTHASE"/>
    <property type="match status" value="1"/>
</dbReference>
<dbReference type="GO" id="GO:0030572">
    <property type="term" value="F:phosphatidyltransferase activity"/>
    <property type="evidence" value="ECO:0007669"/>
    <property type="project" value="UniProtKB-ARBA"/>
</dbReference>
<gene>
    <name evidence="4" type="ORF">FJZ00_08625</name>
</gene>
<dbReference type="InterPro" id="IPR025202">
    <property type="entry name" value="PLD-like_dom"/>
</dbReference>